<dbReference type="GO" id="GO:0005886">
    <property type="term" value="C:plasma membrane"/>
    <property type="evidence" value="ECO:0007669"/>
    <property type="project" value="TreeGrafter"/>
</dbReference>
<dbReference type="Pfam" id="PF01814">
    <property type="entry name" value="Hemerythrin"/>
    <property type="match status" value="1"/>
</dbReference>
<dbReference type="InterPro" id="IPR012312">
    <property type="entry name" value="Hemerythrin-like"/>
</dbReference>
<dbReference type="EMBL" id="JACNFK010000024">
    <property type="protein sequence ID" value="MBC8519592.1"/>
    <property type="molecule type" value="Genomic_DNA"/>
</dbReference>
<evidence type="ECO:0000259" key="1">
    <source>
        <dbReference type="Pfam" id="PF01814"/>
    </source>
</evidence>
<dbReference type="AlphaFoldDB" id="A0A8J6PA87"/>
<name>A0A8J6PA87_9GAMM</name>
<proteinExistence type="predicted"/>
<evidence type="ECO:0000313" key="3">
    <source>
        <dbReference type="Proteomes" id="UP000654401"/>
    </source>
</evidence>
<dbReference type="Gene3D" id="1.20.120.520">
    <property type="entry name" value="nmb1532 protein domain like"/>
    <property type="match status" value="1"/>
</dbReference>
<dbReference type="PANTHER" id="PTHR39966:SF3">
    <property type="entry name" value="DUF438 DOMAIN-CONTAINING PROTEIN"/>
    <property type="match status" value="1"/>
</dbReference>
<gene>
    <name evidence="2" type="ORF">H8D24_04190</name>
</gene>
<evidence type="ECO:0000313" key="2">
    <source>
        <dbReference type="EMBL" id="MBC8519592.1"/>
    </source>
</evidence>
<feature type="domain" description="Hemerythrin-like" evidence="1">
    <location>
        <begin position="4"/>
        <end position="126"/>
    </location>
</feature>
<dbReference type="PANTHER" id="PTHR39966">
    <property type="entry name" value="BLL2471 PROTEIN-RELATED"/>
    <property type="match status" value="1"/>
</dbReference>
<dbReference type="Proteomes" id="UP000654401">
    <property type="component" value="Unassembled WGS sequence"/>
</dbReference>
<accession>A0A8J6PA87</accession>
<comment type="caution">
    <text evidence="2">The sequence shown here is derived from an EMBL/GenBank/DDBJ whole genome shotgun (WGS) entry which is preliminary data.</text>
</comment>
<sequence>MDAISDIMTHHHRACDELFSNMENAVSSGDWDSADSAWKEFQGNILNHFASEEETLFPAFEDVTGNSQGPTMVMKMEHEQMRSLLDGLKQAMEERHAEQVLGVADTLMMMIQQHNMKEEQILYPMIDQALSPAEPIIDKLTLSAE</sequence>
<reference evidence="2 3" key="1">
    <citation type="submission" date="2020-08" db="EMBL/GenBank/DDBJ databases">
        <title>Bridging the membrane lipid divide: bacteria of the FCB group superphylum have the potential to synthesize archaeal ether lipids.</title>
        <authorList>
            <person name="Villanueva L."/>
            <person name="Von Meijenfeldt F.A.B."/>
            <person name="Westbye A.B."/>
            <person name="Yadav S."/>
            <person name="Hopmans E.C."/>
            <person name="Dutilh B.E."/>
            <person name="Sinninghe Damste J.S."/>
        </authorList>
    </citation>
    <scope>NUCLEOTIDE SEQUENCE [LARGE SCALE GENOMIC DNA]</scope>
    <source>
        <strain evidence="2">NIOZ-UU100</strain>
    </source>
</reference>
<protein>
    <submittedName>
        <fullName evidence="2">Hemerythrin domain-containing protein</fullName>
    </submittedName>
</protein>
<organism evidence="2 3">
    <name type="scientific">Candidatus Thiopontia autotrophica</name>
    <dbReference type="NCBI Taxonomy" id="2841688"/>
    <lineage>
        <taxon>Bacteria</taxon>
        <taxon>Pseudomonadati</taxon>
        <taxon>Pseudomonadota</taxon>
        <taxon>Gammaproteobacteria</taxon>
        <taxon>Candidatus Thiopontia</taxon>
    </lineage>
</organism>